<dbReference type="PROSITE" id="PS00583">
    <property type="entry name" value="PFKB_KINASES_1"/>
    <property type="match status" value="1"/>
</dbReference>
<sequence>MEVRSLPHFGGRVTVIGDVMLDRYWYGTSSRISPEAPVPVVNVDRYEERAGGAANVALNLSSLGVDCDLVGIVGEDDSGKLLTQILKDKKIDTRFVVCPELPTITKLRVLSRHQQLLRIDFEKGYSDVDQGRIMLTLRQALRDSKVLICSDYGKGALSSVQNMINAARLLRIPVLVDPKGTDFTRYRGATLLTPNMSEFEAVVGKVRDNADLERKALKLIREIELDALLVTRSEDGMSLVVPGEPTLHIPTYAREVYDVTGAGDTVIATLGACLASGSSLPMACAIANRAAGIVVGKLGTSTVTPDELEEEIFAKNHGLKHSGVMSEDELVQEVQRLKQKGKRIVMTNGCFDILHKGHVDYLQQARALGDVLVVAVNSDDSVQRLKGPTRPIVPLENRMAVLAALGCVDIVVPFSEDTPQRLISRVLPDILVKGGDYKVEQIAGHEEVLNNGGKVKILSFVDNCSTTSIVNKIKENS</sequence>
<proteinExistence type="inferred from homology"/>
<dbReference type="NCBIfam" id="TIGR02199">
    <property type="entry name" value="rfaE_dom_II"/>
    <property type="match status" value="1"/>
</dbReference>
<evidence type="ECO:0000259" key="17">
    <source>
        <dbReference type="Pfam" id="PF00294"/>
    </source>
</evidence>
<dbReference type="Gene3D" id="3.40.50.620">
    <property type="entry name" value="HUPs"/>
    <property type="match status" value="1"/>
</dbReference>
<keyword evidence="11 16" id="KW-0119">Carbohydrate metabolism</keyword>
<evidence type="ECO:0000256" key="5">
    <source>
        <dbReference type="ARBA" id="ARBA00022679"/>
    </source>
</evidence>
<dbReference type="InterPro" id="IPR014729">
    <property type="entry name" value="Rossmann-like_a/b/a_fold"/>
</dbReference>
<dbReference type="GO" id="GO:0005829">
    <property type="term" value="C:cytosol"/>
    <property type="evidence" value="ECO:0007669"/>
    <property type="project" value="TreeGrafter"/>
</dbReference>
<dbReference type="Proteomes" id="UP000886829">
    <property type="component" value="Unassembled WGS sequence"/>
</dbReference>
<protein>
    <recommendedName>
        <fullName evidence="16">Bifunctional protein HldE</fullName>
    </recommendedName>
    <domain>
        <recommendedName>
            <fullName evidence="16">D-beta-D-heptose 7-phosphate kinase</fullName>
            <ecNumber evidence="16">2.7.1.167</ecNumber>
        </recommendedName>
        <alternativeName>
            <fullName evidence="16">D-beta-D-heptose 7-phosphotransferase</fullName>
        </alternativeName>
        <alternativeName>
            <fullName evidence="16">D-glycero-beta-D-manno-heptose-7-phosphate kinase</fullName>
        </alternativeName>
    </domain>
    <domain>
        <recommendedName>
            <fullName evidence="16">D-beta-D-heptose 1-phosphate adenylyltransferase</fullName>
            <ecNumber evidence="16">2.7.7.70</ecNumber>
        </recommendedName>
        <alternativeName>
            <fullName evidence="16">D-glycero-beta-D-manno-heptose 1-phosphate adenylyltransferase</fullName>
        </alternativeName>
    </domain>
</protein>
<dbReference type="Pfam" id="PF01467">
    <property type="entry name" value="CTP_transf_like"/>
    <property type="match status" value="1"/>
</dbReference>
<dbReference type="EC" id="2.7.1.167" evidence="16"/>
<comment type="pathway">
    <text evidence="16">Nucleotide-sugar biosynthesis; ADP-L-glycero-beta-D-manno-heptose biosynthesis; ADP-L-glycero-beta-D-manno-heptose from D-glycero-beta-D-manno-heptose 7-phosphate: step 3/4.</text>
</comment>
<comment type="similarity">
    <text evidence="15 16">In the C-terminal section; belongs to the cytidylyltransferase family.</text>
</comment>
<name>A0A9D1WB51_9GAMM</name>
<dbReference type="InterPro" id="IPR004821">
    <property type="entry name" value="Cyt_trans-like"/>
</dbReference>
<evidence type="ECO:0000259" key="18">
    <source>
        <dbReference type="Pfam" id="PF01467"/>
    </source>
</evidence>
<dbReference type="EMBL" id="DXEV01000008">
    <property type="protein sequence ID" value="HIX55891.1"/>
    <property type="molecule type" value="Genomic_DNA"/>
</dbReference>
<accession>A0A9D1WB51</accession>
<feature type="region of interest" description="Ribokinase" evidence="16">
    <location>
        <begin position="1"/>
        <end position="318"/>
    </location>
</feature>
<dbReference type="PANTHER" id="PTHR46969">
    <property type="entry name" value="BIFUNCTIONAL PROTEIN HLDE"/>
    <property type="match status" value="1"/>
</dbReference>
<dbReference type="InterPro" id="IPR011611">
    <property type="entry name" value="PfkB_dom"/>
</dbReference>
<reference evidence="19" key="2">
    <citation type="submission" date="2021-04" db="EMBL/GenBank/DDBJ databases">
        <authorList>
            <person name="Gilroy R."/>
        </authorList>
    </citation>
    <scope>NUCLEOTIDE SEQUENCE</scope>
    <source>
        <strain evidence="19">USASDec5-558</strain>
    </source>
</reference>
<dbReference type="GO" id="GO:0033786">
    <property type="term" value="F:heptose-1-phosphate adenylyltransferase activity"/>
    <property type="evidence" value="ECO:0007669"/>
    <property type="project" value="UniProtKB-UniRule"/>
</dbReference>
<feature type="active site" evidence="16">
    <location>
        <position position="264"/>
    </location>
</feature>
<dbReference type="SUPFAM" id="SSF52374">
    <property type="entry name" value="Nucleotidylyl transferase"/>
    <property type="match status" value="1"/>
</dbReference>
<comment type="catalytic activity">
    <reaction evidence="13 16">
        <text>D-glycero-beta-D-manno-heptose 7-phosphate + ATP = D-glycero-beta-D-manno-heptose 1,7-bisphosphate + ADP + H(+)</text>
        <dbReference type="Rhea" id="RHEA:27473"/>
        <dbReference type="ChEBI" id="CHEBI:15378"/>
        <dbReference type="ChEBI" id="CHEBI:30616"/>
        <dbReference type="ChEBI" id="CHEBI:60204"/>
        <dbReference type="ChEBI" id="CHEBI:60208"/>
        <dbReference type="ChEBI" id="CHEBI:456216"/>
        <dbReference type="EC" id="2.7.1.167"/>
    </reaction>
</comment>
<keyword evidence="10 16" id="KW-0511">Multifunctional enzyme</keyword>
<evidence type="ECO:0000256" key="12">
    <source>
        <dbReference type="ARBA" id="ARBA00047428"/>
    </source>
</evidence>
<evidence type="ECO:0000256" key="6">
    <source>
        <dbReference type="ARBA" id="ARBA00022695"/>
    </source>
</evidence>
<evidence type="ECO:0000256" key="13">
    <source>
        <dbReference type="ARBA" id="ARBA00052873"/>
    </source>
</evidence>
<organism evidence="19 20">
    <name type="scientific">Candidatus Anaerobiospirillum pullistercoris</name>
    <dbReference type="NCBI Taxonomy" id="2838452"/>
    <lineage>
        <taxon>Bacteria</taxon>
        <taxon>Pseudomonadati</taxon>
        <taxon>Pseudomonadota</taxon>
        <taxon>Gammaproteobacteria</taxon>
        <taxon>Aeromonadales</taxon>
        <taxon>Succinivibrionaceae</taxon>
        <taxon>Anaerobiospirillum</taxon>
    </lineage>
</organism>
<dbReference type="HAMAP" id="MF_01603">
    <property type="entry name" value="HldE"/>
    <property type="match status" value="1"/>
</dbReference>
<dbReference type="InterPro" id="IPR023030">
    <property type="entry name" value="Bifunc_HldE"/>
</dbReference>
<keyword evidence="7 16" id="KW-0547">Nucleotide-binding</keyword>
<feature type="domain" description="Cytidyltransferase-like" evidence="18">
    <location>
        <begin position="346"/>
        <end position="469"/>
    </location>
</feature>
<dbReference type="PANTHER" id="PTHR46969:SF1">
    <property type="entry name" value="BIFUNCTIONAL PROTEIN HLDE"/>
    <property type="match status" value="1"/>
</dbReference>
<comment type="caution">
    <text evidence="19">The sequence shown here is derived from an EMBL/GenBank/DDBJ whole genome shotgun (WGS) entry which is preliminary data.</text>
</comment>
<evidence type="ECO:0000256" key="9">
    <source>
        <dbReference type="ARBA" id="ARBA00022840"/>
    </source>
</evidence>
<dbReference type="GO" id="GO:0005524">
    <property type="term" value="F:ATP binding"/>
    <property type="evidence" value="ECO:0007669"/>
    <property type="project" value="UniProtKB-UniRule"/>
</dbReference>
<feature type="region of interest" description="Cytidylyltransferase" evidence="16">
    <location>
        <begin position="346"/>
        <end position="477"/>
    </location>
</feature>
<evidence type="ECO:0000256" key="8">
    <source>
        <dbReference type="ARBA" id="ARBA00022777"/>
    </source>
</evidence>
<dbReference type="GO" id="GO:0016773">
    <property type="term" value="F:phosphotransferase activity, alcohol group as acceptor"/>
    <property type="evidence" value="ECO:0007669"/>
    <property type="project" value="InterPro"/>
</dbReference>
<keyword evidence="8 16" id="KW-0418">Kinase</keyword>
<dbReference type="NCBIfam" id="TIGR00125">
    <property type="entry name" value="cyt_tran_rel"/>
    <property type="match status" value="1"/>
</dbReference>
<evidence type="ECO:0000256" key="16">
    <source>
        <dbReference type="HAMAP-Rule" id="MF_01603"/>
    </source>
</evidence>
<comment type="catalytic activity">
    <reaction evidence="12 16">
        <text>D-glycero-beta-D-manno-heptose 1-phosphate + ATP + H(+) = ADP-D-glycero-beta-D-manno-heptose + diphosphate</text>
        <dbReference type="Rhea" id="RHEA:27465"/>
        <dbReference type="ChEBI" id="CHEBI:15378"/>
        <dbReference type="ChEBI" id="CHEBI:30616"/>
        <dbReference type="ChEBI" id="CHEBI:33019"/>
        <dbReference type="ChEBI" id="CHEBI:59967"/>
        <dbReference type="ChEBI" id="CHEBI:61593"/>
        <dbReference type="EC" id="2.7.7.70"/>
    </reaction>
</comment>
<comment type="function">
    <text evidence="1 16">Catalyzes the phosphorylation of D-glycero-D-manno-heptose 7-phosphate at the C-1 position to selectively form D-glycero-beta-D-manno-heptose-1,7-bisphosphate.</text>
</comment>
<dbReference type="SUPFAM" id="SSF53613">
    <property type="entry name" value="Ribokinase-like"/>
    <property type="match status" value="1"/>
</dbReference>
<dbReference type="NCBIfam" id="NF008454">
    <property type="entry name" value="PRK11316.1"/>
    <property type="match status" value="1"/>
</dbReference>
<evidence type="ECO:0000256" key="14">
    <source>
        <dbReference type="ARBA" id="ARBA00060955"/>
    </source>
</evidence>
<evidence type="ECO:0000256" key="10">
    <source>
        <dbReference type="ARBA" id="ARBA00023268"/>
    </source>
</evidence>
<dbReference type="InterPro" id="IPR002173">
    <property type="entry name" value="Carboh/pur_kinase_PfkB_CS"/>
</dbReference>
<evidence type="ECO:0000313" key="20">
    <source>
        <dbReference type="Proteomes" id="UP000886829"/>
    </source>
</evidence>
<dbReference type="EC" id="2.7.7.70" evidence="16"/>
<dbReference type="InterPro" id="IPR029056">
    <property type="entry name" value="Ribokinase-like"/>
</dbReference>
<dbReference type="FunFam" id="3.40.50.620:FF:000028">
    <property type="entry name" value="Bifunctional protein HldE"/>
    <property type="match status" value="1"/>
</dbReference>
<keyword evidence="6 16" id="KW-0548">Nucleotidyltransferase</keyword>
<dbReference type="NCBIfam" id="TIGR02198">
    <property type="entry name" value="rfaE_dom_I"/>
    <property type="match status" value="1"/>
</dbReference>
<dbReference type="InterPro" id="IPR011914">
    <property type="entry name" value="RfaE_dom_II"/>
</dbReference>
<comment type="pathway">
    <text evidence="3">Bacterial outer membrane biogenesis; LPS core biosynthesis.</text>
</comment>
<evidence type="ECO:0000256" key="4">
    <source>
        <dbReference type="ARBA" id="ARBA00011738"/>
    </source>
</evidence>
<evidence type="ECO:0000256" key="11">
    <source>
        <dbReference type="ARBA" id="ARBA00023277"/>
    </source>
</evidence>
<comment type="similarity">
    <text evidence="14 16">In the N-terminal section; belongs to the carbohydrate kinase PfkB family.</text>
</comment>
<gene>
    <name evidence="16 19" type="primary">hldE</name>
    <name evidence="19" type="ORF">H9850_00270</name>
</gene>
<feature type="binding site" evidence="16">
    <location>
        <begin position="195"/>
        <end position="198"/>
    </location>
    <ligand>
        <name>ATP</name>
        <dbReference type="ChEBI" id="CHEBI:30616"/>
    </ligand>
</feature>
<evidence type="ECO:0000256" key="2">
    <source>
        <dbReference type="ARBA" id="ARBA00003753"/>
    </source>
</evidence>
<comment type="function">
    <text evidence="2 16">Catalyzes the ADP transfer from ATP to D-glycero-beta-D-manno-heptose 1-phosphate, yielding ADP-D-glycero-beta-D-manno-heptose.</text>
</comment>
<dbReference type="AlphaFoldDB" id="A0A9D1WB51"/>
<comment type="subunit">
    <text evidence="4 16">Homodimer.</text>
</comment>
<dbReference type="GO" id="GO:0033785">
    <property type="term" value="F:heptose 7-phosphate kinase activity"/>
    <property type="evidence" value="ECO:0007669"/>
    <property type="project" value="UniProtKB-UniRule"/>
</dbReference>
<feature type="domain" description="Carbohydrate kinase PfkB" evidence="17">
    <location>
        <begin position="13"/>
        <end position="305"/>
    </location>
</feature>
<evidence type="ECO:0000256" key="7">
    <source>
        <dbReference type="ARBA" id="ARBA00022741"/>
    </source>
</evidence>
<keyword evidence="5 16" id="KW-0808">Transferase</keyword>
<evidence type="ECO:0000256" key="1">
    <source>
        <dbReference type="ARBA" id="ARBA00002319"/>
    </source>
</evidence>
<dbReference type="Pfam" id="PF00294">
    <property type="entry name" value="PfkB"/>
    <property type="match status" value="1"/>
</dbReference>
<comment type="pathway">
    <text evidence="16">Nucleotide-sugar biosynthesis; ADP-L-glycero-beta-D-manno-heptose biosynthesis; ADP-L-glycero-beta-D-manno-heptose from D-glycero-beta-D-manno-heptose 7-phosphate: step 1/4.</text>
</comment>
<dbReference type="FunFam" id="3.40.1190.20:FF:000002">
    <property type="entry name" value="Bifunctional protein HldE"/>
    <property type="match status" value="1"/>
</dbReference>
<keyword evidence="9 16" id="KW-0067">ATP-binding</keyword>
<reference evidence="19" key="1">
    <citation type="journal article" date="2021" name="PeerJ">
        <title>Extensive microbial diversity within the chicken gut microbiome revealed by metagenomics and culture.</title>
        <authorList>
            <person name="Gilroy R."/>
            <person name="Ravi A."/>
            <person name="Getino M."/>
            <person name="Pursley I."/>
            <person name="Horton D.L."/>
            <person name="Alikhan N.F."/>
            <person name="Baker D."/>
            <person name="Gharbi K."/>
            <person name="Hall N."/>
            <person name="Watson M."/>
            <person name="Adriaenssens E.M."/>
            <person name="Foster-Nyarko E."/>
            <person name="Jarju S."/>
            <person name="Secka A."/>
            <person name="Antonio M."/>
            <person name="Oren A."/>
            <person name="Chaudhuri R.R."/>
            <person name="La Ragione R."/>
            <person name="Hildebrand F."/>
            <person name="Pallen M.J."/>
        </authorList>
    </citation>
    <scope>NUCLEOTIDE SEQUENCE</scope>
    <source>
        <strain evidence="19">USASDec5-558</strain>
    </source>
</reference>
<dbReference type="Gene3D" id="3.40.1190.20">
    <property type="match status" value="1"/>
</dbReference>
<evidence type="ECO:0000256" key="15">
    <source>
        <dbReference type="ARBA" id="ARBA00061122"/>
    </source>
</evidence>
<evidence type="ECO:0000256" key="3">
    <source>
        <dbReference type="ARBA" id="ARBA00004713"/>
    </source>
</evidence>
<evidence type="ECO:0000313" key="19">
    <source>
        <dbReference type="EMBL" id="HIX55891.1"/>
    </source>
</evidence>
<dbReference type="InterPro" id="IPR011913">
    <property type="entry name" value="RfaE_dom_I"/>
</dbReference>
<dbReference type="CDD" id="cd01172">
    <property type="entry name" value="RfaE_like"/>
    <property type="match status" value="1"/>
</dbReference>